<evidence type="ECO:0000256" key="3">
    <source>
        <dbReference type="ARBA" id="ARBA00022670"/>
    </source>
</evidence>
<dbReference type="Proteomes" id="UP000243797">
    <property type="component" value="Unassembled WGS sequence"/>
</dbReference>
<dbReference type="EC" id="3.4.19.12" evidence="2"/>
<organism evidence="11 12">
    <name type="scientific">Sphaceloma murrayae</name>
    <dbReference type="NCBI Taxonomy" id="2082308"/>
    <lineage>
        <taxon>Eukaryota</taxon>
        <taxon>Fungi</taxon>
        <taxon>Dikarya</taxon>
        <taxon>Ascomycota</taxon>
        <taxon>Pezizomycotina</taxon>
        <taxon>Dothideomycetes</taxon>
        <taxon>Dothideomycetidae</taxon>
        <taxon>Myriangiales</taxon>
        <taxon>Elsinoaceae</taxon>
        <taxon>Sphaceloma</taxon>
    </lineage>
</organism>
<dbReference type="SUPFAM" id="SSF52540">
    <property type="entry name" value="P-loop containing nucleoside triphosphate hydrolases"/>
    <property type="match status" value="1"/>
</dbReference>
<evidence type="ECO:0000259" key="9">
    <source>
        <dbReference type="Pfam" id="PF12359"/>
    </source>
</evidence>
<evidence type="ECO:0000259" key="10">
    <source>
        <dbReference type="Pfam" id="PF20255"/>
    </source>
</evidence>
<evidence type="ECO:0000256" key="4">
    <source>
        <dbReference type="ARBA" id="ARBA00022786"/>
    </source>
</evidence>
<evidence type="ECO:0000256" key="5">
    <source>
        <dbReference type="ARBA" id="ARBA00022801"/>
    </source>
</evidence>
<dbReference type="Gene3D" id="3.40.50.300">
    <property type="entry name" value="P-loop containing nucleotide triphosphate hydrolases"/>
    <property type="match status" value="1"/>
</dbReference>
<dbReference type="InterPro" id="IPR027417">
    <property type="entry name" value="P-loop_NTPase"/>
</dbReference>
<keyword evidence="3" id="KW-0645">Protease</keyword>
<dbReference type="OrthoDB" id="3182339at2759"/>
<feature type="compositionally biased region" description="Basic and acidic residues" evidence="7">
    <location>
        <begin position="1552"/>
        <end position="1566"/>
    </location>
</feature>
<evidence type="ECO:0000313" key="11">
    <source>
        <dbReference type="EMBL" id="PNS17150.1"/>
    </source>
</evidence>
<dbReference type="InterPro" id="IPR051346">
    <property type="entry name" value="OTU_Deubiquitinase"/>
</dbReference>
<gene>
    <name evidence="11" type="ORF">CAC42_7204</name>
</gene>
<evidence type="ECO:0000256" key="1">
    <source>
        <dbReference type="ARBA" id="ARBA00000707"/>
    </source>
</evidence>
<proteinExistence type="predicted"/>
<dbReference type="PANTHER" id="PTHR13367:SF33">
    <property type="entry name" value="P-LOOP CONTAINING NUCLEOSIDE TRIPHOSPHATE HYDROLASE PROTEIN"/>
    <property type="match status" value="1"/>
</dbReference>
<dbReference type="PANTHER" id="PTHR13367">
    <property type="entry name" value="UBIQUITIN THIOESTERASE"/>
    <property type="match status" value="1"/>
</dbReference>
<dbReference type="GO" id="GO:0004843">
    <property type="term" value="F:cysteine-type deubiquitinase activity"/>
    <property type="evidence" value="ECO:0007669"/>
    <property type="project" value="UniProtKB-EC"/>
</dbReference>
<feature type="domain" description="DUF3645" evidence="9">
    <location>
        <begin position="2378"/>
        <end position="2408"/>
    </location>
</feature>
<evidence type="ECO:0000313" key="12">
    <source>
        <dbReference type="Proteomes" id="UP000243797"/>
    </source>
</evidence>
<dbReference type="Pfam" id="PF12340">
    <property type="entry name" value="DUF3638"/>
    <property type="match status" value="1"/>
</dbReference>
<keyword evidence="4" id="KW-0833">Ubl conjugation pathway</keyword>
<keyword evidence="5" id="KW-0378">Hydrolase</keyword>
<keyword evidence="12" id="KW-1185">Reference proteome</keyword>
<dbReference type="GO" id="GO:0006508">
    <property type="term" value="P:proteolysis"/>
    <property type="evidence" value="ECO:0007669"/>
    <property type="project" value="UniProtKB-KW"/>
</dbReference>
<dbReference type="EMBL" id="NKHZ01000052">
    <property type="protein sequence ID" value="PNS17150.1"/>
    <property type="molecule type" value="Genomic_DNA"/>
</dbReference>
<protein>
    <recommendedName>
        <fullName evidence="2">ubiquitinyl hydrolase 1</fullName>
        <ecNumber evidence="2">3.4.19.12</ecNumber>
    </recommendedName>
</protein>
<evidence type="ECO:0000256" key="7">
    <source>
        <dbReference type="SAM" id="MobiDB-lite"/>
    </source>
</evidence>
<dbReference type="InterPro" id="IPR022099">
    <property type="entry name" value="DUF3638"/>
</dbReference>
<evidence type="ECO:0000256" key="2">
    <source>
        <dbReference type="ARBA" id="ARBA00012759"/>
    </source>
</evidence>
<feature type="region of interest" description="Disordered" evidence="7">
    <location>
        <begin position="1549"/>
        <end position="1571"/>
    </location>
</feature>
<feature type="domain" description="DUF6606" evidence="10">
    <location>
        <begin position="7"/>
        <end position="282"/>
    </location>
</feature>
<feature type="domain" description="DUF3638" evidence="8">
    <location>
        <begin position="2032"/>
        <end position="2255"/>
    </location>
</feature>
<dbReference type="InterPro" id="IPR046541">
    <property type="entry name" value="DUF6606"/>
</dbReference>
<comment type="catalytic activity">
    <reaction evidence="1">
        <text>Thiol-dependent hydrolysis of ester, thioester, amide, peptide and isopeptide bonds formed by the C-terminal Gly of ubiquitin (a 76-residue protein attached to proteins as an intracellular targeting signal).</text>
        <dbReference type="EC" id="3.4.19.12"/>
    </reaction>
</comment>
<sequence>MEILKELFNHVVLPCELPGREDSEPQAVADGLVTRLIDACGVLLDSLGNDEDQVLLPTLRNLKSTLKNAATINGGRLDKDRLTDTFVDLKQNSNIIIHVTQQNAALLIRRICDPEMEPAIIIEAFETSAPAATVLECNALQWDFPGRAVRLDESTFRGQAFQDSLTTFLERASMESLQVFQASVTKAGTRVTEVRDTTSPALISQMLMSLLEAKGSLVEVPVLRKRVRDDVNFSHAKVPWRRHPFWLVLRVAVQRLLCLALGAKVGRAWYKLLVGVVHSRLLRDITGRLSPEQTHALKAKLCRRMAKLESEMPASASSRILSADIFSSIQHASQSIESAWTNFNTRNLRPVPSLSRKADARDTRVALLNSGQYLEDRLAAYQLPALANLSLREASSAELTKLSKAQKVAEKYMGLSKVDQAAYLRSRNLLVGDQHDLQCQELAHAIIRYKADIGDAYAADPQQMSLMLLNIFELWIAMDTAALKACPLLRSFHPVFTPKLLDCLQLPRFSHMKRLQDVQTYLATRLSSSPASSTPDNAVVPRSIFSMASGRHCFNYRYFNTSSTLQSLMQRITNASNNAKEQKRQEWKEKWTKYIELSEKIERGTCTCSINADGTRNVKSCAKCYYWRTRNRLEITVHEDYLPSDKVAAAIIVCELGMPEYLRQYRDATWMIIRDIAYPSRFSKRPAPVLSLQAFGQLKGYQNTTSRVTMASSVKSHLDTHYRMSQGNASERSVLKPIGPRFEFFDATSNDWLDDSSGDSTRLMSRRDSGLVSDTKPPPPHLPLTLQHHTGTFVPKSLSSVLPAPAHPATFGHGDKLSSYQIQANRATCPKQMPVHEFSAQQKLLETSDLRWLSIITELGASNLNFGSSDTMRLISELSVQAGPNAGDSVLRDYHAIFADPSFVNRLIEQIQARLDSISTNRGELYCMELCINLSLRLLELVHGESQQLSAMTLVASARTIALDWTRQFRGEFENAIDAESAKTSALNAAWAALLCRKTFDDRFMSSRIIAEQLAVWAEVSISLQDGLPAEINTMPPIMQGLFIRDARFGWCVARDILQSVERHPEALTGAILRCIEGHTAIEGLASAPSNAWTPVPSHVHSWIATTIIRQGHTDIFCFNVVSGRLLINGKALGSLPPEIADSPDVRELFGDRHLLVYASAMPGMTYRLSRDIEGHVIHFGIMGSEIVIRAVFSNSRVLEFVPRRKFLSADTLSWDLPKELIDCVQWLNLRTREVEFRRKPEFWRLRPRDWKLDVQEKRITRGDSIRWSTLICPESALFRRLRDIFLHFEDPFRMTVYVSQHMFIFVHLRELELSFRVNERGLLECKELHAEIDVNQDAGTMYGFLGKLVVKDYRTGQRSLLVPLGKPIAQRHGVHVWVRADTASGYAKYEIDNILGRLSCAPEPRLLYAKALLHAMTSFPVPDPLTGKTGTQEALSILSSAAAQPWAPLSQFPINSLQLIQSLSPSREYYPRNLKKLQITTWNDDLTCTIQHDALDQAVQEILDKSSCVDAFSKCDDNFVTTTEVSHLRRRGEQQRLLYERHNPRKIPSGHRADIQYRPRDRETGSTESSEVFAITSDIEKKPFQTSDIQDYQHMLCGWPLIGGVGDNTEVLNSSLASLLTCNIAEHWIGLVDLCAASNTDQLAFVLGVLAYNPGSTQQALRHLAAYGSIDDLKALDIPEHSSFTDYRSSGPPTTEEAVACITKHFNPFLPDPMKRKALRNAERREHEQRCLADASAFVQRLLRQWPSPTLQYEEPGFVTSFDVEDASATMLTEWQRRLRNTELQDYVEKAQLILDRHHFDANPEKPTKSRIVAPAFDREHKDTGPRLPIQLPDLFRQSAPNQSRSNPINDDQVATLLSALVPSVRGSASIASGQDSAMLKDILVRFGQSADGLRQQYSQDLLSSLEAVNRTRKFEDVMATNTDIGMIIRRALRVANDRMDQKLAGVRSLIETDVQHRWLLEGQLWPADDVLSLLSMLRSTVTPALSSDAKQVLIAFADAVTQAQRLKRMYAAYCKEDFTNVKAELNNSGHENWDPASFPDWALMEIDSNILIRAEQVDVARAIVNPTSGKNSVLQMNMGKGKTSCIVPMAMALLADGMQLTRLIVPRALIFQTAQVLQTRLGGLCGREVSHLTFTRRTPTSPRMLAYYRNEHQRIMSSGGVIVTSPENVMSFKLNGWQLLTDGKTEPAHQLIRLQSFLDQNCRDVIDESDFTLGVKTQLIYPSGAQTSVDGNPWRWEVTEKLLGLIESHLTSVQAKFPTSVLVVTRTPGFPIINFLREEPQDELQERIVDDIANGRTTVIAFASSMKTSKERRKMVHHVLTAEKLDGKIFKRVVRFSADRASAPKILLTARGLLFNRILFLCLRKRWNVQYGLALERCPVAVPFEAKGIPSERAEFGHPDVAISLTCLSFYYQGVNQEQFRDGLRRVLRSDDPAAEYERWVGTTELPDTLASWNHINIEDTAQTRQLWEILRLERTVINHYLNHFVFPIHAKQFEVKLQASAWDIPMIYCGPNNWPPGTDITDDTISNSTKSMGGFPIQPDSVSSIDHDTSQEVNRARTTGFSGTNDNKIVLPSTIQQDDLPGLVHTNAEVLTYLLQPRNRGYVQATSHGARLTENQFLHRLADMEIRILIDAGAYVLEMDNRTLATAWLAADSKAKAAVYFGYDHRIWVKYRGKENDLPLIATPLAEDLSECLVYLDESHTRGVDLKFPANARGALTLALGQTKDHTVQAAMRLRQLATTQSITFFAPLDVHQSLLDTCKLSPDASIDSTHVVYWLLEQTCQSNEDLLGLHFAQGVDFCRRKNAETQYDQGNPDAAHRKAIVDDLRRPESRTLDQLYGNTAAETSLAALTDLRSPLLQGYLSTIAERRSNVVQRTAHQDALEEVEQEREIEFQVEEVREVQVAKPFEALKFPGLHDSLHNFIKIGRLHPDCGFHSIFEMLAGTITGKKYEVKGIKAKVFVSPEFERTVEATRENSPGDDYVRAVDWVLWAPKSNTGVIVIPEEAALFMKMITTNTKIHLLCYAAPVTKRMRHFSTLQYYAYPSFPDGYTPPTWLAAEIGMLGGRMYFESGELEDLKEYLGMTSAEETENTTRFSPDQAGFLLEWSALRRNTRDILHTPMGYVCLGRALTEEHPFFGKGA</sequence>
<dbReference type="Pfam" id="PF12359">
    <property type="entry name" value="DUF3645"/>
    <property type="match status" value="1"/>
</dbReference>
<accession>A0A2K1QQE3</accession>
<reference evidence="11 12" key="1">
    <citation type="submission" date="2017-06" db="EMBL/GenBank/DDBJ databases">
        <title>Draft genome sequence of a variant of Elsinoe murrayae.</title>
        <authorList>
            <person name="Cheng Q."/>
        </authorList>
    </citation>
    <scope>NUCLEOTIDE SEQUENCE [LARGE SCALE GENOMIC DNA]</scope>
    <source>
        <strain evidence="11 12">CQ-2017a</strain>
    </source>
</reference>
<comment type="caution">
    <text evidence="11">The sequence shown here is derived from an EMBL/GenBank/DDBJ whole genome shotgun (WGS) entry which is preliminary data.</text>
</comment>
<keyword evidence="6" id="KW-0788">Thiol protease</keyword>
<name>A0A2K1QQE3_9PEZI</name>
<evidence type="ECO:0000259" key="8">
    <source>
        <dbReference type="Pfam" id="PF12340"/>
    </source>
</evidence>
<dbReference type="Pfam" id="PF20255">
    <property type="entry name" value="DUF6606"/>
    <property type="match status" value="1"/>
</dbReference>
<dbReference type="InterPro" id="IPR022105">
    <property type="entry name" value="DUF3645"/>
</dbReference>
<feature type="region of interest" description="Disordered" evidence="7">
    <location>
        <begin position="755"/>
        <end position="780"/>
    </location>
</feature>
<dbReference type="InParanoid" id="A0A2K1QQE3"/>
<dbReference type="STRING" id="2082308.A0A2K1QQE3"/>
<evidence type="ECO:0000256" key="6">
    <source>
        <dbReference type="ARBA" id="ARBA00022807"/>
    </source>
</evidence>